<dbReference type="Proteomes" id="UP000594262">
    <property type="component" value="Unplaced"/>
</dbReference>
<feature type="region of interest" description="Disordered" evidence="1">
    <location>
        <begin position="153"/>
        <end position="225"/>
    </location>
</feature>
<name>A0A7M5XHG9_9CNID</name>
<evidence type="ECO:0000256" key="1">
    <source>
        <dbReference type="SAM" id="MobiDB-lite"/>
    </source>
</evidence>
<dbReference type="EnsemblMetazoa" id="CLYHEMT023372.1">
    <property type="protein sequence ID" value="CLYHEMP023372.1"/>
    <property type="gene ID" value="CLYHEMG023372"/>
</dbReference>
<dbReference type="PANTHER" id="PTHR16019:SF6">
    <property type="entry name" value="SYNAPSE-ASSOCIATED PROTEIN 1"/>
    <property type="match status" value="1"/>
</dbReference>
<feature type="region of interest" description="Disordered" evidence="1">
    <location>
        <begin position="73"/>
        <end position="133"/>
    </location>
</feature>
<dbReference type="InterPro" id="IPR051494">
    <property type="entry name" value="BSD_domain-containing"/>
</dbReference>
<dbReference type="SUPFAM" id="SSF140383">
    <property type="entry name" value="BSD domain-like"/>
    <property type="match status" value="1"/>
</dbReference>
<evidence type="ECO:0000313" key="4">
    <source>
        <dbReference type="Proteomes" id="UP000594262"/>
    </source>
</evidence>
<dbReference type="GO" id="GO:0005794">
    <property type="term" value="C:Golgi apparatus"/>
    <property type="evidence" value="ECO:0007669"/>
    <property type="project" value="TreeGrafter"/>
</dbReference>
<feature type="compositionally biased region" description="Basic and acidic residues" evidence="1">
    <location>
        <begin position="112"/>
        <end position="121"/>
    </location>
</feature>
<dbReference type="OrthoDB" id="47923at2759"/>
<dbReference type="GO" id="GO:0005634">
    <property type="term" value="C:nucleus"/>
    <property type="evidence" value="ECO:0007669"/>
    <property type="project" value="TreeGrafter"/>
</dbReference>
<dbReference type="GO" id="GO:0038203">
    <property type="term" value="P:TORC2 signaling"/>
    <property type="evidence" value="ECO:0007669"/>
    <property type="project" value="TreeGrafter"/>
</dbReference>
<dbReference type="Gene3D" id="1.10.3970.10">
    <property type="entry name" value="BSD domain"/>
    <property type="match status" value="1"/>
</dbReference>
<dbReference type="Pfam" id="PF03909">
    <property type="entry name" value="BSD"/>
    <property type="match status" value="1"/>
</dbReference>
<evidence type="ECO:0000313" key="3">
    <source>
        <dbReference type="EnsemblMetazoa" id="CLYHEMP023372.1"/>
    </source>
</evidence>
<feature type="compositionally biased region" description="Low complexity" evidence="1">
    <location>
        <begin position="98"/>
        <end position="111"/>
    </location>
</feature>
<reference evidence="3" key="1">
    <citation type="submission" date="2021-01" db="UniProtKB">
        <authorList>
            <consortium name="EnsemblMetazoa"/>
        </authorList>
    </citation>
    <scope>IDENTIFICATION</scope>
</reference>
<dbReference type="PANTHER" id="PTHR16019">
    <property type="entry name" value="SYNAPSE-ASSOCIATED PROTEIN"/>
    <property type="match status" value="1"/>
</dbReference>
<dbReference type="InterPro" id="IPR035925">
    <property type="entry name" value="BSD_dom_sf"/>
</dbReference>
<dbReference type="InterPro" id="IPR005607">
    <property type="entry name" value="BSD_dom"/>
</dbReference>
<organism evidence="3 4">
    <name type="scientific">Clytia hemisphaerica</name>
    <dbReference type="NCBI Taxonomy" id="252671"/>
    <lineage>
        <taxon>Eukaryota</taxon>
        <taxon>Metazoa</taxon>
        <taxon>Cnidaria</taxon>
        <taxon>Hydrozoa</taxon>
        <taxon>Hydroidolina</taxon>
        <taxon>Leptothecata</taxon>
        <taxon>Obeliida</taxon>
        <taxon>Clytiidae</taxon>
        <taxon>Clytia</taxon>
    </lineage>
</organism>
<sequence length="225" mass="25972">YQDERNFLRDPPSGVDFQFNLEHMMPVALAVLKDDEELERMRFTLVPKRIKEDRFWRNYFYRVSLIKQSTQLSSLSLNKDPRSRSSESLNKSSDKSDSSPTTQQDTSQQIQQHDEPIHTEDVAGSPTTNEFASDAFDDNAHLSEEEMTQMLGGLNDKTEGEGTTTTTSNDNDWELDKELQEELESFELVNDDGTKGESDDDEDNEWQKEIEDLLDEDNENETKKT</sequence>
<accession>A0A7M5XHG9</accession>
<proteinExistence type="predicted"/>
<keyword evidence="4" id="KW-1185">Reference proteome</keyword>
<dbReference type="AlphaFoldDB" id="A0A7M5XHG9"/>
<feature type="domain" description="BSD" evidence="2">
    <location>
        <begin position="11"/>
        <end position="67"/>
    </location>
</feature>
<protein>
    <recommendedName>
        <fullName evidence="2">BSD domain-containing protein</fullName>
    </recommendedName>
</protein>
<dbReference type="GO" id="GO:0045202">
    <property type="term" value="C:synapse"/>
    <property type="evidence" value="ECO:0007669"/>
    <property type="project" value="TreeGrafter"/>
</dbReference>
<dbReference type="SMART" id="SM00751">
    <property type="entry name" value="BSD"/>
    <property type="match status" value="1"/>
</dbReference>
<evidence type="ECO:0000259" key="2">
    <source>
        <dbReference type="PROSITE" id="PS50858"/>
    </source>
</evidence>
<dbReference type="GO" id="GO:0048172">
    <property type="term" value="P:regulation of short-term neuronal synaptic plasticity"/>
    <property type="evidence" value="ECO:0007669"/>
    <property type="project" value="TreeGrafter"/>
</dbReference>
<dbReference type="PROSITE" id="PS50858">
    <property type="entry name" value="BSD"/>
    <property type="match status" value="1"/>
</dbReference>